<protein>
    <submittedName>
        <fullName evidence="2">Uncharacterized protein</fullName>
    </submittedName>
</protein>
<evidence type="ECO:0000313" key="2">
    <source>
        <dbReference type="EMBL" id="GIZ00237.1"/>
    </source>
</evidence>
<dbReference type="EMBL" id="BPLR01018521">
    <property type="protein sequence ID" value="GIZ00237.1"/>
    <property type="molecule type" value="Genomic_DNA"/>
</dbReference>
<keyword evidence="3" id="KW-1185">Reference proteome</keyword>
<reference evidence="2 3" key="1">
    <citation type="submission" date="2021-06" db="EMBL/GenBank/DDBJ databases">
        <title>Caerostris extrusa draft genome.</title>
        <authorList>
            <person name="Kono N."/>
            <person name="Arakawa K."/>
        </authorList>
    </citation>
    <scope>NUCLEOTIDE SEQUENCE [LARGE SCALE GENOMIC DNA]</scope>
</reference>
<name>A0AAV4XYN7_CAEEX</name>
<organism evidence="2 3">
    <name type="scientific">Caerostris extrusa</name>
    <name type="common">Bark spider</name>
    <name type="synonym">Caerostris bankana</name>
    <dbReference type="NCBI Taxonomy" id="172846"/>
    <lineage>
        <taxon>Eukaryota</taxon>
        <taxon>Metazoa</taxon>
        <taxon>Ecdysozoa</taxon>
        <taxon>Arthropoda</taxon>
        <taxon>Chelicerata</taxon>
        <taxon>Arachnida</taxon>
        <taxon>Araneae</taxon>
        <taxon>Araneomorphae</taxon>
        <taxon>Entelegynae</taxon>
        <taxon>Araneoidea</taxon>
        <taxon>Araneidae</taxon>
        <taxon>Caerostris</taxon>
    </lineage>
</organism>
<feature type="compositionally biased region" description="Low complexity" evidence="1">
    <location>
        <begin position="84"/>
        <end position="95"/>
    </location>
</feature>
<proteinExistence type="predicted"/>
<gene>
    <name evidence="2" type="ORF">CEXT_434001</name>
</gene>
<comment type="caution">
    <text evidence="2">The sequence shown here is derived from an EMBL/GenBank/DDBJ whole genome shotgun (WGS) entry which is preliminary data.</text>
</comment>
<sequence length="123" mass="14380">MKYPLQKVSNSKMKSWNKLYTKNLIEINNNLNTMQIPGIKTKSNDGQLHVSYIDSSNTSCEGYELHLKCSFGNAEKHQFRRNTNESSNRENTPTTRWYCPPVDDIREQQTLDQYLALAEEYQI</sequence>
<accession>A0AAV4XYN7</accession>
<feature type="region of interest" description="Disordered" evidence="1">
    <location>
        <begin position="79"/>
        <end position="99"/>
    </location>
</feature>
<dbReference type="AlphaFoldDB" id="A0AAV4XYN7"/>
<evidence type="ECO:0000313" key="3">
    <source>
        <dbReference type="Proteomes" id="UP001054945"/>
    </source>
</evidence>
<evidence type="ECO:0000256" key="1">
    <source>
        <dbReference type="SAM" id="MobiDB-lite"/>
    </source>
</evidence>
<dbReference type="Proteomes" id="UP001054945">
    <property type="component" value="Unassembled WGS sequence"/>
</dbReference>